<dbReference type="SUPFAM" id="SSF46689">
    <property type="entry name" value="Homeodomain-like"/>
    <property type="match status" value="1"/>
</dbReference>
<dbReference type="CDD" id="cd00093">
    <property type="entry name" value="HTH_XRE"/>
    <property type="match status" value="1"/>
</dbReference>
<dbReference type="InterPro" id="IPR001387">
    <property type="entry name" value="Cro/C1-type_HTH"/>
</dbReference>
<dbReference type="Pfam" id="PF13592">
    <property type="entry name" value="HTH_33"/>
    <property type="match status" value="1"/>
</dbReference>
<proteinExistence type="predicted"/>
<dbReference type="InterPro" id="IPR010982">
    <property type="entry name" value="Lambda_DNA-bd_dom_sf"/>
</dbReference>
<evidence type="ECO:0000259" key="1">
    <source>
        <dbReference type="Pfam" id="PF13592"/>
    </source>
</evidence>
<gene>
    <name evidence="2" type="ORF">METZ01_LOCUS455831</name>
</gene>
<feature type="domain" description="Winged helix-turn helix" evidence="1">
    <location>
        <begin position="94"/>
        <end position="150"/>
    </location>
</feature>
<dbReference type="Pfam" id="PF13384">
    <property type="entry name" value="HTH_23"/>
    <property type="match status" value="1"/>
</dbReference>
<dbReference type="EMBL" id="UINC01189336">
    <property type="protein sequence ID" value="SVE02977.1"/>
    <property type="molecule type" value="Genomic_DNA"/>
</dbReference>
<reference evidence="2" key="1">
    <citation type="submission" date="2018-05" db="EMBL/GenBank/DDBJ databases">
        <authorList>
            <person name="Lanie J.A."/>
            <person name="Ng W.-L."/>
            <person name="Kazmierczak K.M."/>
            <person name="Andrzejewski T.M."/>
            <person name="Davidsen T.M."/>
            <person name="Wayne K.J."/>
            <person name="Tettelin H."/>
            <person name="Glass J.I."/>
            <person name="Rusch D."/>
            <person name="Podicherti R."/>
            <person name="Tsui H.-C.T."/>
            <person name="Winkler M.E."/>
        </authorList>
    </citation>
    <scope>NUCLEOTIDE SEQUENCE</scope>
</reference>
<name>A0A383A591_9ZZZZ</name>
<dbReference type="GO" id="GO:0003677">
    <property type="term" value="F:DNA binding"/>
    <property type="evidence" value="ECO:0007669"/>
    <property type="project" value="InterPro"/>
</dbReference>
<feature type="non-terminal residue" evidence="2">
    <location>
        <position position="151"/>
    </location>
</feature>
<protein>
    <recommendedName>
        <fullName evidence="1">Winged helix-turn helix domain-containing protein</fullName>
    </recommendedName>
</protein>
<sequence>MTQTPSSPKDWLEGRRLRAWQLKQAGWKQCDIAVALGVSEGAVSQWMQRARTGDIDALRTVPSPGAPSRLKAWQQLALMEMLVLGAEAFGFRGAVWTGRRVTALIRQYLDIGYHPGHVTRLLKRWEFTLQKPARQARQRDEEAIARWRDDT</sequence>
<dbReference type="Gene3D" id="1.10.260.40">
    <property type="entry name" value="lambda repressor-like DNA-binding domains"/>
    <property type="match status" value="1"/>
</dbReference>
<dbReference type="InterPro" id="IPR025959">
    <property type="entry name" value="Winged_HTH_dom"/>
</dbReference>
<organism evidence="2">
    <name type="scientific">marine metagenome</name>
    <dbReference type="NCBI Taxonomy" id="408172"/>
    <lineage>
        <taxon>unclassified sequences</taxon>
        <taxon>metagenomes</taxon>
        <taxon>ecological metagenomes</taxon>
    </lineage>
</organism>
<evidence type="ECO:0000313" key="2">
    <source>
        <dbReference type="EMBL" id="SVE02977.1"/>
    </source>
</evidence>
<dbReference type="InterPro" id="IPR009057">
    <property type="entry name" value="Homeodomain-like_sf"/>
</dbReference>
<accession>A0A383A591</accession>
<dbReference type="AlphaFoldDB" id="A0A383A591"/>